<dbReference type="AlphaFoldDB" id="A0A5N6E7E9"/>
<keyword evidence="4" id="KW-1185">Reference proteome</keyword>
<dbReference type="GO" id="GO:0016787">
    <property type="term" value="F:hydrolase activity"/>
    <property type="evidence" value="ECO:0007669"/>
    <property type="project" value="InterPro"/>
</dbReference>
<sequence length="77" mass="8831">MGMQGTTAPLPHSLLSLRRRERKMDEFRSRSYQQEMLEMSLRENIIVVMDTGSGKTHMYASLRLNTVSSGGNNRENK</sequence>
<dbReference type="Gene3D" id="3.40.50.300">
    <property type="entry name" value="P-loop containing nucleotide triphosphate hydrolases"/>
    <property type="match status" value="1"/>
</dbReference>
<organism evidence="3 4">
    <name type="scientific">Aspergillus novoparasiticus</name>
    <dbReference type="NCBI Taxonomy" id="986946"/>
    <lineage>
        <taxon>Eukaryota</taxon>
        <taxon>Fungi</taxon>
        <taxon>Dikarya</taxon>
        <taxon>Ascomycota</taxon>
        <taxon>Pezizomycotina</taxon>
        <taxon>Eurotiomycetes</taxon>
        <taxon>Eurotiomycetidae</taxon>
        <taxon>Eurotiales</taxon>
        <taxon>Aspergillaceae</taxon>
        <taxon>Aspergillus</taxon>
        <taxon>Aspergillus subgen. Circumdati</taxon>
    </lineage>
</organism>
<dbReference type="InterPro" id="IPR006935">
    <property type="entry name" value="Helicase/UvrB_N"/>
</dbReference>
<evidence type="ECO:0000256" key="1">
    <source>
        <dbReference type="ARBA" id="ARBA00022806"/>
    </source>
</evidence>
<accession>A0A5N6E7E9</accession>
<keyword evidence="1" id="KW-0378">Hydrolase</keyword>
<dbReference type="EMBL" id="ML733665">
    <property type="protein sequence ID" value="KAB8213207.1"/>
    <property type="molecule type" value="Genomic_DNA"/>
</dbReference>
<dbReference type="InterPro" id="IPR027417">
    <property type="entry name" value="P-loop_NTPase"/>
</dbReference>
<dbReference type="GO" id="GO:0005524">
    <property type="term" value="F:ATP binding"/>
    <property type="evidence" value="ECO:0007669"/>
    <property type="project" value="InterPro"/>
</dbReference>
<dbReference type="Proteomes" id="UP000326799">
    <property type="component" value="Unassembled WGS sequence"/>
</dbReference>
<evidence type="ECO:0000259" key="2">
    <source>
        <dbReference type="Pfam" id="PF04851"/>
    </source>
</evidence>
<gene>
    <name evidence="3" type="ORF">BDV33DRAFT_73437</name>
</gene>
<dbReference type="GO" id="GO:0003677">
    <property type="term" value="F:DNA binding"/>
    <property type="evidence" value="ECO:0007669"/>
    <property type="project" value="InterPro"/>
</dbReference>
<keyword evidence="1" id="KW-0347">Helicase</keyword>
<evidence type="ECO:0000313" key="3">
    <source>
        <dbReference type="EMBL" id="KAB8213207.1"/>
    </source>
</evidence>
<dbReference type="Pfam" id="PF04851">
    <property type="entry name" value="ResIII"/>
    <property type="match status" value="1"/>
</dbReference>
<reference evidence="3 4" key="1">
    <citation type="submission" date="2019-04" db="EMBL/GenBank/DDBJ databases">
        <title>Fungal friends and foes A comparative genomics study of 23 Aspergillus species from section Flavi.</title>
        <authorList>
            <consortium name="DOE Joint Genome Institute"/>
            <person name="Kjaerbolling I."/>
            <person name="Vesth T.C."/>
            <person name="Frisvad J.C."/>
            <person name="Nybo J.L."/>
            <person name="Theobald S."/>
            <person name="Kildgaard S."/>
            <person name="Petersen T.I."/>
            <person name="Kuo A."/>
            <person name="Sato A."/>
            <person name="Lyhne E.K."/>
            <person name="Kogle M.E."/>
            <person name="Wiebenga A."/>
            <person name="Kun R.S."/>
            <person name="Lubbers R.J."/>
            <person name="Makela M.R."/>
            <person name="Barry K."/>
            <person name="Chovatia M."/>
            <person name="Clum A."/>
            <person name="Daum C."/>
            <person name="Haridas S."/>
            <person name="He G."/>
            <person name="LaButti K."/>
            <person name="Lipzen A."/>
            <person name="Mondo S."/>
            <person name="Pangilinan J."/>
            <person name="Riley R."/>
            <person name="Salamov A."/>
            <person name="Simmons B.A."/>
            <person name="Magnuson J.K."/>
            <person name="Henrissat B."/>
            <person name="Mortensen U.H."/>
            <person name="Larsen T.O."/>
            <person name="De vries R.P."/>
            <person name="Grigoriev I.V."/>
            <person name="Machida M."/>
            <person name="Baker S.E."/>
            <person name="Andersen M.R."/>
        </authorList>
    </citation>
    <scope>NUCLEOTIDE SEQUENCE [LARGE SCALE GENOMIC DNA]</scope>
    <source>
        <strain evidence="3 4">CBS 126849</strain>
    </source>
</reference>
<name>A0A5N6E7E9_9EURO</name>
<protein>
    <recommendedName>
        <fullName evidence="2">Helicase/UvrB N-terminal domain-containing protein</fullName>
    </recommendedName>
</protein>
<keyword evidence="1" id="KW-0547">Nucleotide-binding</keyword>
<keyword evidence="1" id="KW-0067">ATP-binding</keyword>
<proteinExistence type="predicted"/>
<dbReference type="SUPFAM" id="SSF52540">
    <property type="entry name" value="P-loop containing nucleoside triphosphate hydrolases"/>
    <property type="match status" value="1"/>
</dbReference>
<dbReference type="GO" id="GO:0004386">
    <property type="term" value="F:helicase activity"/>
    <property type="evidence" value="ECO:0007669"/>
    <property type="project" value="UniProtKB-KW"/>
</dbReference>
<evidence type="ECO:0000313" key="4">
    <source>
        <dbReference type="Proteomes" id="UP000326799"/>
    </source>
</evidence>
<feature type="domain" description="Helicase/UvrB N-terminal" evidence="2">
    <location>
        <begin position="27"/>
        <end position="70"/>
    </location>
</feature>